<dbReference type="Pfam" id="PF01022">
    <property type="entry name" value="HTH_5"/>
    <property type="match status" value="1"/>
</dbReference>
<proteinExistence type="predicted"/>
<keyword evidence="2" id="KW-0238">DNA-binding</keyword>
<feature type="domain" description="HTH arsR-type" evidence="4">
    <location>
        <begin position="1"/>
        <end position="91"/>
    </location>
</feature>
<dbReference type="Proteomes" id="UP001206692">
    <property type="component" value="Unassembled WGS sequence"/>
</dbReference>
<protein>
    <submittedName>
        <fullName evidence="5">Metalloregulator ArsR/SmtB family transcription factor</fullName>
    </submittedName>
</protein>
<dbReference type="NCBIfam" id="NF033788">
    <property type="entry name" value="HTH_metalloreg"/>
    <property type="match status" value="1"/>
</dbReference>
<dbReference type="CDD" id="cd00090">
    <property type="entry name" value="HTH_ARSR"/>
    <property type="match status" value="1"/>
</dbReference>
<comment type="caution">
    <text evidence="5">The sequence shown here is derived from an EMBL/GenBank/DDBJ whole genome shotgun (WGS) entry which is preliminary data.</text>
</comment>
<dbReference type="InterPro" id="IPR011991">
    <property type="entry name" value="ArsR-like_HTH"/>
</dbReference>
<evidence type="ECO:0000259" key="4">
    <source>
        <dbReference type="PROSITE" id="PS50987"/>
    </source>
</evidence>
<evidence type="ECO:0000313" key="5">
    <source>
        <dbReference type="EMBL" id="MCQ5342330.1"/>
    </source>
</evidence>
<dbReference type="InterPro" id="IPR036388">
    <property type="entry name" value="WH-like_DNA-bd_sf"/>
</dbReference>
<dbReference type="InterPro" id="IPR051081">
    <property type="entry name" value="HTH_MetalResp_TranReg"/>
</dbReference>
<gene>
    <name evidence="5" type="ORF">NE675_04675</name>
</gene>
<keyword evidence="3" id="KW-0804">Transcription</keyword>
<dbReference type="RefSeq" id="WP_062411989.1">
    <property type="nucleotide sequence ID" value="NZ_JAJCIO010000004.1"/>
</dbReference>
<name>A0ABT1SR29_9FIRM</name>
<dbReference type="Gene3D" id="1.10.10.10">
    <property type="entry name" value="Winged helix-like DNA-binding domain superfamily/Winged helix DNA-binding domain"/>
    <property type="match status" value="1"/>
</dbReference>
<evidence type="ECO:0000256" key="1">
    <source>
        <dbReference type="ARBA" id="ARBA00023015"/>
    </source>
</evidence>
<dbReference type="PROSITE" id="PS50987">
    <property type="entry name" value="HTH_ARSR_2"/>
    <property type="match status" value="1"/>
</dbReference>
<dbReference type="SUPFAM" id="SSF46785">
    <property type="entry name" value="Winged helix' DNA-binding domain"/>
    <property type="match status" value="1"/>
</dbReference>
<dbReference type="InterPro" id="IPR001845">
    <property type="entry name" value="HTH_ArsR_DNA-bd_dom"/>
</dbReference>
<dbReference type="PANTHER" id="PTHR33154:SF18">
    <property type="entry name" value="ARSENICAL RESISTANCE OPERON REPRESSOR"/>
    <property type="match status" value="1"/>
</dbReference>
<accession>A0ABT1SR29</accession>
<evidence type="ECO:0000313" key="6">
    <source>
        <dbReference type="Proteomes" id="UP001206692"/>
    </source>
</evidence>
<sequence>MEEREAVRVFKALGDEKRLRILSLLRQGERCACVLLEDLNLSQPTLSHHMKILCDARLVTGRKEGKWVYYSLNARQGDVLQQVVGDLMKPSGTSVADDADRCC</sequence>
<evidence type="ECO:0000256" key="3">
    <source>
        <dbReference type="ARBA" id="ARBA00023163"/>
    </source>
</evidence>
<keyword evidence="6" id="KW-1185">Reference proteome</keyword>
<dbReference type="InterPro" id="IPR036390">
    <property type="entry name" value="WH_DNA-bd_sf"/>
</dbReference>
<dbReference type="SMART" id="SM00418">
    <property type="entry name" value="HTH_ARSR"/>
    <property type="match status" value="1"/>
</dbReference>
<evidence type="ECO:0000256" key="2">
    <source>
        <dbReference type="ARBA" id="ARBA00023125"/>
    </source>
</evidence>
<dbReference type="EMBL" id="JANGEW010000007">
    <property type="protein sequence ID" value="MCQ5342330.1"/>
    <property type="molecule type" value="Genomic_DNA"/>
</dbReference>
<dbReference type="PRINTS" id="PR00778">
    <property type="entry name" value="HTHARSR"/>
</dbReference>
<dbReference type="PANTHER" id="PTHR33154">
    <property type="entry name" value="TRANSCRIPTIONAL REGULATOR, ARSR FAMILY"/>
    <property type="match status" value="1"/>
</dbReference>
<organism evidence="5 6">
    <name type="scientific">Megasphaera massiliensis</name>
    <dbReference type="NCBI Taxonomy" id="1232428"/>
    <lineage>
        <taxon>Bacteria</taxon>
        <taxon>Bacillati</taxon>
        <taxon>Bacillota</taxon>
        <taxon>Negativicutes</taxon>
        <taxon>Veillonellales</taxon>
        <taxon>Veillonellaceae</taxon>
        <taxon>Megasphaera</taxon>
    </lineage>
</organism>
<reference evidence="5 6" key="1">
    <citation type="submission" date="2022-06" db="EMBL/GenBank/DDBJ databases">
        <title>Isolation of gut microbiota from human fecal samples.</title>
        <authorList>
            <person name="Pamer E.G."/>
            <person name="Barat B."/>
            <person name="Waligurski E."/>
            <person name="Medina S."/>
            <person name="Paddock L."/>
            <person name="Mostad J."/>
        </authorList>
    </citation>
    <scope>NUCLEOTIDE SEQUENCE [LARGE SCALE GENOMIC DNA]</scope>
    <source>
        <strain evidence="5 6">DFI.1.1</strain>
    </source>
</reference>
<keyword evidence="1" id="KW-0805">Transcription regulation</keyword>